<evidence type="ECO:0000313" key="4">
    <source>
        <dbReference type="EMBL" id="KAK4042364.1"/>
    </source>
</evidence>
<dbReference type="CDD" id="cd21134">
    <property type="entry name" value="YTH"/>
    <property type="match status" value="1"/>
</dbReference>
<proteinExistence type="predicted"/>
<protein>
    <submittedName>
        <fullName evidence="4">YT521-B-like domain-containing protein</fullName>
    </submittedName>
</protein>
<sequence>MSGASPSPKIGLDARAAELKEKLLRGRGKGQRQTSAKPAQPSPDLSKPGPTVTAGAPSQASASGSPSSEGTKPSSSFLPQAATKPPTLASLPADADDIAALISSISAATTEVPDGNSNILSTDVQKTTPTAQAAPASGLPSFPPKPAPKIQASIPAEKTSMPTAVAVASQNKQLPVQQSTRPPTLPPTKQPTRQGSQQATEQRNGAATAVVKTPSKSPANECPEEGEVTTPARKNGNSTGLAAPKASTARTASEVTDRKDSKGRKSPVERTAPDAYRVQPAKAPAVRRESAREQTGPIPTRPSIRDPPDSRSKSRTFPPKSETSTELRTTAAASTGADRTAINGKHTSRSEPILSDDAFTRLLSQVPDLEDFLEMTDYYDVEARTRKLDRFRRVKALAAEKLRIEEEERRLLEEEELEMGLQRSTVARLTSAVSGAASGSETNSLPTPVTPVPLTIKGMGEIKEETDTNPTKRARDEDNAQGRQEKVPRLEAPPRRPRSRSREDDRHDARDARRDSLSRHDDRHRRSPPPTRPRSRDYNDYERRKYDGHKGDDGRYRDSGRRPSYPVRVDLGRKGERERSTTLTATQNLWTTQAHNAKTLAEAYAQCKNVILFFSINKSKAFQGYARLTSPPSPSIPHPSFARGIPWDTSDPFRVQWLSKTAVEFFRIGHLKNAYNDYLPVLVGKDGQEIEGVCGADLLAEMEDFAAAAGEEGGGGGGGYGGKGEGYGKREG</sequence>
<name>A0AAN6STA8_9PEZI</name>
<evidence type="ECO:0000313" key="5">
    <source>
        <dbReference type="Proteomes" id="UP001303115"/>
    </source>
</evidence>
<feature type="compositionally biased region" description="Polar residues" evidence="2">
    <location>
        <begin position="115"/>
        <end position="126"/>
    </location>
</feature>
<feature type="compositionally biased region" description="Basic and acidic residues" evidence="2">
    <location>
        <begin position="15"/>
        <end position="24"/>
    </location>
</feature>
<feature type="compositionally biased region" description="Low complexity" evidence="2">
    <location>
        <begin position="127"/>
        <end position="136"/>
    </location>
</feature>
<feature type="compositionally biased region" description="Gly residues" evidence="2">
    <location>
        <begin position="711"/>
        <end position="725"/>
    </location>
</feature>
<dbReference type="EMBL" id="MU854342">
    <property type="protein sequence ID" value="KAK4042364.1"/>
    <property type="molecule type" value="Genomic_DNA"/>
</dbReference>
<dbReference type="PANTHER" id="PTHR12357:SF3">
    <property type="entry name" value="YTH DOMAIN-CONTAINING PROTEIN 1"/>
    <property type="match status" value="1"/>
</dbReference>
<evidence type="ECO:0000256" key="2">
    <source>
        <dbReference type="SAM" id="MobiDB-lite"/>
    </source>
</evidence>
<feature type="region of interest" description="Disordered" evidence="2">
    <location>
        <begin position="1"/>
        <end position="90"/>
    </location>
</feature>
<feature type="compositionally biased region" description="Basic and acidic residues" evidence="2">
    <location>
        <begin position="473"/>
        <end position="521"/>
    </location>
</feature>
<feature type="coiled-coil region" evidence="1">
    <location>
        <begin position="394"/>
        <end position="424"/>
    </location>
</feature>
<dbReference type="Gene3D" id="3.10.590.10">
    <property type="entry name" value="ph1033 like domains"/>
    <property type="match status" value="1"/>
</dbReference>
<feature type="compositionally biased region" description="Basic and acidic residues" evidence="2">
    <location>
        <begin position="534"/>
        <end position="561"/>
    </location>
</feature>
<dbReference type="InterPro" id="IPR045168">
    <property type="entry name" value="YTH_prot"/>
</dbReference>
<feature type="region of interest" description="Disordered" evidence="2">
    <location>
        <begin position="432"/>
        <end position="580"/>
    </location>
</feature>
<gene>
    <name evidence="4" type="ORF">C8A01DRAFT_44617</name>
</gene>
<dbReference type="GO" id="GO:1990247">
    <property type="term" value="F:N6-methyladenosine-containing RNA reader activity"/>
    <property type="evidence" value="ECO:0007669"/>
    <property type="project" value="TreeGrafter"/>
</dbReference>
<keyword evidence="5" id="KW-1185">Reference proteome</keyword>
<feature type="compositionally biased region" description="Basic and acidic residues" evidence="2">
    <location>
        <begin position="570"/>
        <end position="580"/>
    </location>
</feature>
<keyword evidence="1" id="KW-0175">Coiled coil</keyword>
<reference evidence="5" key="1">
    <citation type="journal article" date="2023" name="Mol. Phylogenet. Evol.">
        <title>Genome-scale phylogeny and comparative genomics of the fungal order Sordariales.</title>
        <authorList>
            <person name="Hensen N."/>
            <person name="Bonometti L."/>
            <person name="Westerberg I."/>
            <person name="Brannstrom I.O."/>
            <person name="Guillou S."/>
            <person name="Cros-Aarteil S."/>
            <person name="Calhoun S."/>
            <person name="Haridas S."/>
            <person name="Kuo A."/>
            <person name="Mondo S."/>
            <person name="Pangilinan J."/>
            <person name="Riley R."/>
            <person name="LaButti K."/>
            <person name="Andreopoulos B."/>
            <person name="Lipzen A."/>
            <person name="Chen C."/>
            <person name="Yan M."/>
            <person name="Daum C."/>
            <person name="Ng V."/>
            <person name="Clum A."/>
            <person name="Steindorff A."/>
            <person name="Ohm R.A."/>
            <person name="Martin F."/>
            <person name="Silar P."/>
            <person name="Natvig D.O."/>
            <person name="Lalanne C."/>
            <person name="Gautier V."/>
            <person name="Ament-Velasquez S.L."/>
            <person name="Kruys A."/>
            <person name="Hutchinson M.I."/>
            <person name="Powell A.J."/>
            <person name="Barry K."/>
            <person name="Miller A.N."/>
            <person name="Grigoriev I.V."/>
            <person name="Debuchy R."/>
            <person name="Gladieux P."/>
            <person name="Hiltunen Thoren M."/>
            <person name="Johannesson H."/>
        </authorList>
    </citation>
    <scope>NUCLEOTIDE SEQUENCE [LARGE SCALE GENOMIC DNA]</scope>
    <source>
        <strain evidence="5">CBS 284.82</strain>
    </source>
</reference>
<dbReference type="GO" id="GO:0000398">
    <property type="term" value="P:mRNA splicing, via spliceosome"/>
    <property type="evidence" value="ECO:0007669"/>
    <property type="project" value="TreeGrafter"/>
</dbReference>
<feature type="domain" description="YTH" evidence="3">
    <location>
        <begin position="568"/>
        <end position="702"/>
    </location>
</feature>
<dbReference type="GO" id="GO:0000381">
    <property type="term" value="P:regulation of alternative mRNA splicing, via spliceosome"/>
    <property type="evidence" value="ECO:0007669"/>
    <property type="project" value="TreeGrafter"/>
</dbReference>
<evidence type="ECO:0000256" key="1">
    <source>
        <dbReference type="SAM" id="Coils"/>
    </source>
</evidence>
<evidence type="ECO:0000259" key="3">
    <source>
        <dbReference type="PROSITE" id="PS50882"/>
    </source>
</evidence>
<dbReference type="PANTHER" id="PTHR12357">
    <property type="entry name" value="YTH YT521-B HOMOLOGY DOMAIN-CONTAINING"/>
    <property type="match status" value="1"/>
</dbReference>
<feature type="compositionally biased region" description="Low complexity" evidence="2">
    <location>
        <begin position="54"/>
        <end position="76"/>
    </location>
</feature>
<feature type="region of interest" description="Disordered" evidence="2">
    <location>
        <begin position="710"/>
        <end position="732"/>
    </location>
</feature>
<dbReference type="InterPro" id="IPR007275">
    <property type="entry name" value="YTH_domain"/>
</dbReference>
<dbReference type="Pfam" id="PF04146">
    <property type="entry name" value="YTH"/>
    <property type="match status" value="1"/>
</dbReference>
<feature type="region of interest" description="Disordered" evidence="2">
    <location>
        <begin position="108"/>
        <end position="354"/>
    </location>
</feature>
<feature type="compositionally biased region" description="Polar residues" evidence="2">
    <location>
        <begin position="432"/>
        <end position="444"/>
    </location>
</feature>
<dbReference type="GO" id="GO:0005654">
    <property type="term" value="C:nucleoplasm"/>
    <property type="evidence" value="ECO:0007669"/>
    <property type="project" value="TreeGrafter"/>
</dbReference>
<dbReference type="PROSITE" id="PS50882">
    <property type="entry name" value="YTH"/>
    <property type="match status" value="1"/>
</dbReference>
<feature type="compositionally biased region" description="Basic and acidic residues" evidence="2">
    <location>
        <begin position="303"/>
        <end position="312"/>
    </location>
</feature>
<feature type="compositionally biased region" description="Polar residues" evidence="2">
    <location>
        <begin position="321"/>
        <end position="333"/>
    </location>
</feature>
<comment type="caution">
    <text evidence="4">The sequence shown here is derived from an EMBL/GenBank/DDBJ whole genome shotgun (WGS) entry which is preliminary data.</text>
</comment>
<organism evidence="4 5">
    <name type="scientific">Parachaetomium inaequale</name>
    <dbReference type="NCBI Taxonomy" id="2588326"/>
    <lineage>
        <taxon>Eukaryota</taxon>
        <taxon>Fungi</taxon>
        <taxon>Dikarya</taxon>
        <taxon>Ascomycota</taxon>
        <taxon>Pezizomycotina</taxon>
        <taxon>Sordariomycetes</taxon>
        <taxon>Sordariomycetidae</taxon>
        <taxon>Sordariales</taxon>
        <taxon>Chaetomiaceae</taxon>
        <taxon>Parachaetomium</taxon>
    </lineage>
</organism>
<dbReference type="GO" id="GO:0003729">
    <property type="term" value="F:mRNA binding"/>
    <property type="evidence" value="ECO:0007669"/>
    <property type="project" value="TreeGrafter"/>
</dbReference>
<dbReference type="Proteomes" id="UP001303115">
    <property type="component" value="Unassembled WGS sequence"/>
</dbReference>
<feature type="compositionally biased region" description="Polar residues" evidence="2">
    <location>
        <begin position="168"/>
        <end position="182"/>
    </location>
</feature>
<dbReference type="AlphaFoldDB" id="A0AAN6STA8"/>
<accession>A0AAN6STA8</accession>
<feature type="compositionally biased region" description="Polar residues" evidence="2">
    <location>
        <begin position="190"/>
        <end position="205"/>
    </location>
</feature>